<dbReference type="AlphaFoldDB" id="A0A285NHM2"/>
<protein>
    <submittedName>
        <fullName evidence="1">Alpha-D-ribose 1-methylphosphonate 5-triphosphate synthase subunit PhnI</fullName>
    </submittedName>
</protein>
<name>A0A285NHM2_9HYPH</name>
<accession>A0A285NHM2</accession>
<reference evidence="1 2" key="1">
    <citation type="submission" date="2017-09" db="EMBL/GenBank/DDBJ databases">
        <authorList>
            <person name="Ehlers B."/>
            <person name="Leendertz F.H."/>
        </authorList>
    </citation>
    <scope>NUCLEOTIDE SEQUENCE [LARGE SCALE GENOMIC DNA]</scope>
    <source>
        <strain evidence="1 2">DSM 18289</strain>
    </source>
</reference>
<proteinExistence type="predicted"/>
<dbReference type="Pfam" id="PF05861">
    <property type="entry name" value="PhnI"/>
    <property type="match status" value="1"/>
</dbReference>
<dbReference type="RefSeq" id="WP_097152911.1">
    <property type="nucleotide sequence ID" value="NZ_OBEL01000001.1"/>
</dbReference>
<evidence type="ECO:0000313" key="1">
    <source>
        <dbReference type="EMBL" id="SNZ08758.1"/>
    </source>
</evidence>
<gene>
    <name evidence="1" type="ORF">SAMN06265368_1799</name>
</gene>
<organism evidence="1 2">
    <name type="scientific">Cohaesibacter gelatinilyticus</name>
    <dbReference type="NCBI Taxonomy" id="372072"/>
    <lineage>
        <taxon>Bacteria</taxon>
        <taxon>Pseudomonadati</taxon>
        <taxon>Pseudomonadota</taxon>
        <taxon>Alphaproteobacteria</taxon>
        <taxon>Hyphomicrobiales</taxon>
        <taxon>Cohaesibacteraceae</taxon>
    </lineage>
</organism>
<dbReference type="PIRSF" id="PIRSF007313">
    <property type="entry name" value="PhnI"/>
    <property type="match status" value="1"/>
</dbReference>
<dbReference type="GO" id="GO:0019634">
    <property type="term" value="P:organic phosphonate metabolic process"/>
    <property type="evidence" value="ECO:0007669"/>
    <property type="project" value="InterPro"/>
</dbReference>
<sequence length="380" mass="42472">MYVAVKGGETAINNAHRLLADRRRGDRDVPVLELDQIDQQLSLAVDRVMSEGALYDRELGALAVKQARGDLIEAIFLMRAYRTTLPRFGYSNPIDTSKMQIQRRISATFKDLPGGQILGPTFDYTHRLLDPDLATDGEVPKGEQQEIADSARTMPRVSDLIADEDLMEPDSELPCEGEEMDEPGDLTREPLEYPMGRDLRLQALSRGDEGFLLALGYSTQRGYARNHPFAGEIRIGEVDVEMEIPELGFSVSVGRIQISECQMVNQFIGSLKIPPRFTRGYGLVFGQSERKAMSMALCDRALRAEELGEDIIAPAQDEEFVISHSDNVQSTGFVEHLKLPHYVDFQAELKQVRQMQAEYFQRNGEGVEAVEPAFDGEAAQ</sequence>
<dbReference type="Proteomes" id="UP000219439">
    <property type="component" value="Unassembled WGS sequence"/>
</dbReference>
<dbReference type="EMBL" id="OBEL01000001">
    <property type="protein sequence ID" value="SNZ08758.1"/>
    <property type="molecule type" value="Genomic_DNA"/>
</dbReference>
<dbReference type="OrthoDB" id="9790536at2"/>
<keyword evidence="2" id="KW-1185">Reference proteome</keyword>
<evidence type="ECO:0000313" key="2">
    <source>
        <dbReference type="Proteomes" id="UP000219439"/>
    </source>
</evidence>
<dbReference type="InterPro" id="IPR008773">
    <property type="entry name" value="PhnI"/>
</dbReference>